<accession>A0ABZ2M4I2</accession>
<keyword evidence="2" id="KW-1185">Reference proteome</keyword>
<evidence type="ECO:0000313" key="1">
    <source>
        <dbReference type="EMBL" id="WXB17855.1"/>
    </source>
</evidence>
<dbReference type="RefSeq" id="WP_394827497.1">
    <property type="nucleotide sequence ID" value="NZ_CP089984.1"/>
</dbReference>
<sequence length="548" mass="62074">MSHAPTTRQTPIALALDVDNGKGTPIQVRSGQTFFLNQLDLRAGFDTDVDEGLDGLRRHGDFSDLSWRGLEKADESALDAPDATTRLFTNRRFYRNARWMNERSFFVLEQLDTRGRPTSFPLLYDAGVDRDRRDSDSFFVRRTRGIQWTFDCATRTDCRRAKRFREEALVELRNTLHPEKTFVIAKATTQFRLTWSLHPTRSYTIPVAQDPSPAFDYGFQIDVKALTAPRADGTYPPGSNIKFKLTLRDGAGNRLHPEGSLPTYNDVRFGRVDSGIYYYRAFFDATTTYYRRKHRERMLMSTLEGPAQDIQAGRNIVPGSLFFDPEIDVQPTALPERDGFLAEFRTFPTSHDLFGGERFWDNPVTDTWEYPIPANAKPGTYYVTTKGRRVYRGEDIPATQTLKIQIGSPEPTTTPLPTGPCNTCHAGGSSLAVVAHANPDRATCTGCHVPLEFELEGPVYVRTHFIHSRSNRVDARIDQCEKCHLTADSIQRTSKSACLSCHKTYPRWHVQRFGPIDNMYVGETSQRSFDQCTSSCHATHPGSKLGRE</sequence>
<dbReference type="Proteomes" id="UP001370348">
    <property type="component" value="Chromosome"/>
</dbReference>
<organism evidence="1 2">
    <name type="scientific">Pendulispora albinea</name>
    <dbReference type="NCBI Taxonomy" id="2741071"/>
    <lineage>
        <taxon>Bacteria</taxon>
        <taxon>Pseudomonadati</taxon>
        <taxon>Myxococcota</taxon>
        <taxon>Myxococcia</taxon>
        <taxon>Myxococcales</taxon>
        <taxon>Sorangiineae</taxon>
        <taxon>Pendulisporaceae</taxon>
        <taxon>Pendulispora</taxon>
    </lineage>
</organism>
<dbReference type="EMBL" id="CP089984">
    <property type="protein sequence ID" value="WXB17855.1"/>
    <property type="molecule type" value="Genomic_DNA"/>
</dbReference>
<name>A0ABZ2M4I2_9BACT</name>
<protein>
    <submittedName>
        <fullName evidence="1">Cytochrome c3 family protein</fullName>
    </submittedName>
</protein>
<dbReference type="SUPFAM" id="SSF48695">
    <property type="entry name" value="Multiheme cytochromes"/>
    <property type="match status" value="1"/>
</dbReference>
<reference evidence="1 2" key="1">
    <citation type="submission" date="2021-12" db="EMBL/GenBank/DDBJ databases">
        <title>Discovery of the Pendulisporaceae a myxobacterial family with distinct sporulation behavior and unique specialized metabolism.</title>
        <authorList>
            <person name="Garcia R."/>
            <person name="Popoff A."/>
            <person name="Bader C.D."/>
            <person name="Loehr J."/>
            <person name="Walesch S."/>
            <person name="Walt C."/>
            <person name="Boldt J."/>
            <person name="Bunk B."/>
            <person name="Haeckl F.J.F.P.J."/>
            <person name="Gunesch A.P."/>
            <person name="Birkelbach J."/>
            <person name="Nuebel U."/>
            <person name="Pietschmann T."/>
            <person name="Bach T."/>
            <person name="Mueller R."/>
        </authorList>
    </citation>
    <scope>NUCLEOTIDE SEQUENCE [LARGE SCALE GENOMIC DNA]</scope>
    <source>
        <strain evidence="1 2">MSr11954</strain>
    </source>
</reference>
<dbReference type="InterPro" id="IPR036280">
    <property type="entry name" value="Multihaem_cyt_sf"/>
</dbReference>
<evidence type="ECO:0000313" key="2">
    <source>
        <dbReference type="Proteomes" id="UP001370348"/>
    </source>
</evidence>
<gene>
    <name evidence="1" type="ORF">LZC94_11390</name>
</gene>
<proteinExistence type="predicted"/>